<dbReference type="InterPro" id="IPR003265">
    <property type="entry name" value="HhH-GPD_domain"/>
</dbReference>
<keyword evidence="3" id="KW-0479">Metal-binding</keyword>
<dbReference type="InterPro" id="IPR011257">
    <property type="entry name" value="DNA_glycosylase"/>
</dbReference>
<protein>
    <submittedName>
        <fullName evidence="11">Endonuclease III</fullName>
    </submittedName>
</protein>
<sequence length="271" mass="29121">MSDDQEPTVNISGGVEGGGTAAEFDPATADTRAERVVDRLGELYWEKSYGGQDAFTCLVRTILSQNTSDKASQPAHDALLERYNEPETDLAAALADAEQSTLAETISSAGLYNQKSEMLIGAAEWVLEAFGSAAEFDAFVRDEEPETVRETLLEVRGVGPKTADCVLLFAGGRGGVFPVDTHVHRIYRRLGIAPADADHEDVRDVLERDVSAAKCGFGHTATIQFGREYCTARKPACLEGPEACPMTDVCDQVGVYPETDEVVDPADAPES</sequence>
<proteinExistence type="predicted"/>
<dbReference type="AlphaFoldDB" id="A0A8J8PZY5"/>
<dbReference type="Gene3D" id="1.10.1670.10">
    <property type="entry name" value="Helix-hairpin-Helix base-excision DNA repair enzymes (C-terminal)"/>
    <property type="match status" value="1"/>
</dbReference>
<dbReference type="GO" id="GO:0004519">
    <property type="term" value="F:endonuclease activity"/>
    <property type="evidence" value="ECO:0007669"/>
    <property type="project" value="UniProtKB-KW"/>
</dbReference>
<dbReference type="Pfam" id="PF00730">
    <property type="entry name" value="HhH-GPD"/>
    <property type="match status" value="1"/>
</dbReference>
<dbReference type="GO" id="GO:0046872">
    <property type="term" value="F:metal ion binding"/>
    <property type="evidence" value="ECO:0007669"/>
    <property type="project" value="UniProtKB-KW"/>
</dbReference>
<dbReference type="GO" id="GO:0006285">
    <property type="term" value="P:base-excision repair, AP site formation"/>
    <property type="evidence" value="ECO:0007669"/>
    <property type="project" value="TreeGrafter"/>
</dbReference>
<keyword evidence="11" id="KW-0255">Endonuclease</keyword>
<keyword evidence="8" id="KW-0326">Glycosidase</keyword>
<evidence type="ECO:0000256" key="3">
    <source>
        <dbReference type="ARBA" id="ARBA00022723"/>
    </source>
</evidence>
<keyword evidence="11" id="KW-0540">Nuclease</keyword>
<keyword evidence="5" id="KW-0378">Hydrolase</keyword>
<dbReference type="EMBL" id="PHNJ01000020">
    <property type="protein sequence ID" value="TYL36259.1"/>
    <property type="molecule type" value="Genomic_DNA"/>
</dbReference>
<evidence type="ECO:0000256" key="4">
    <source>
        <dbReference type="ARBA" id="ARBA00022763"/>
    </source>
</evidence>
<accession>A0A8J8PZY5</accession>
<keyword evidence="7" id="KW-0411">Iron-sulfur</keyword>
<keyword evidence="2" id="KW-0004">4Fe-4S</keyword>
<gene>
    <name evidence="11" type="ORF">CV102_23545</name>
</gene>
<evidence type="ECO:0000256" key="5">
    <source>
        <dbReference type="ARBA" id="ARBA00022801"/>
    </source>
</evidence>
<keyword evidence="4" id="KW-0227">DNA damage</keyword>
<dbReference type="OrthoDB" id="19248at2157"/>
<dbReference type="PANTHER" id="PTHR10359">
    <property type="entry name" value="A/G-SPECIFIC ADENINE GLYCOSYLASE/ENDONUCLEASE III"/>
    <property type="match status" value="1"/>
</dbReference>
<evidence type="ECO:0000256" key="2">
    <source>
        <dbReference type="ARBA" id="ARBA00022485"/>
    </source>
</evidence>
<dbReference type="PIRSF" id="PIRSF001435">
    <property type="entry name" value="Nth"/>
    <property type="match status" value="1"/>
</dbReference>
<feature type="region of interest" description="Disordered" evidence="9">
    <location>
        <begin position="1"/>
        <end position="29"/>
    </location>
</feature>
<evidence type="ECO:0000256" key="6">
    <source>
        <dbReference type="ARBA" id="ARBA00023004"/>
    </source>
</evidence>
<evidence type="ECO:0000259" key="10">
    <source>
        <dbReference type="SMART" id="SM00478"/>
    </source>
</evidence>
<name>A0A8J8PZY5_9EURY</name>
<feature type="domain" description="HhH-GPD" evidence="10">
    <location>
        <begin position="63"/>
        <end position="228"/>
    </location>
</feature>
<dbReference type="InterPro" id="IPR003651">
    <property type="entry name" value="Endonuclease3_FeS-loop_motif"/>
</dbReference>
<evidence type="ECO:0000313" key="12">
    <source>
        <dbReference type="Proteomes" id="UP000766904"/>
    </source>
</evidence>
<dbReference type="GO" id="GO:0051539">
    <property type="term" value="F:4 iron, 4 sulfur cluster binding"/>
    <property type="evidence" value="ECO:0007669"/>
    <property type="project" value="UniProtKB-KW"/>
</dbReference>
<keyword evidence="6" id="KW-0408">Iron</keyword>
<dbReference type="Pfam" id="PF10576">
    <property type="entry name" value="EndIII_4Fe-2S"/>
    <property type="match status" value="1"/>
</dbReference>
<evidence type="ECO:0000313" key="11">
    <source>
        <dbReference type="EMBL" id="TYL36259.1"/>
    </source>
</evidence>
<keyword evidence="12" id="KW-1185">Reference proteome</keyword>
<dbReference type="RefSeq" id="WP_148860428.1">
    <property type="nucleotide sequence ID" value="NZ_PHNJ01000020.1"/>
</dbReference>
<evidence type="ECO:0000256" key="1">
    <source>
        <dbReference type="ARBA" id="ARBA00001966"/>
    </source>
</evidence>
<organism evidence="11 12">
    <name type="scientific">Natronococcus pandeyae</name>
    <dbReference type="NCBI Taxonomy" id="2055836"/>
    <lineage>
        <taxon>Archaea</taxon>
        <taxon>Methanobacteriati</taxon>
        <taxon>Methanobacteriota</taxon>
        <taxon>Stenosarchaea group</taxon>
        <taxon>Halobacteria</taxon>
        <taxon>Halobacteriales</taxon>
        <taxon>Natrialbaceae</taxon>
        <taxon>Natronococcus</taxon>
    </lineage>
</organism>
<dbReference type="PANTHER" id="PTHR10359:SF18">
    <property type="entry name" value="ENDONUCLEASE III"/>
    <property type="match status" value="1"/>
</dbReference>
<reference evidence="11" key="1">
    <citation type="submission" date="2017-11" db="EMBL/GenBank/DDBJ databases">
        <authorList>
            <person name="Kajale S.C."/>
            <person name="Sharma A."/>
        </authorList>
    </citation>
    <scope>NUCLEOTIDE SEQUENCE</scope>
    <source>
        <strain evidence="11">LS1_42</strain>
    </source>
</reference>
<comment type="cofactor">
    <cofactor evidence="1">
        <name>[4Fe-4S] cluster</name>
        <dbReference type="ChEBI" id="CHEBI:49883"/>
    </cofactor>
</comment>
<evidence type="ECO:0000256" key="9">
    <source>
        <dbReference type="SAM" id="MobiDB-lite"/>
    </source>
</evidence>
<dbReference type="CDD" id="cd00056">
    <property type="entry name" value="ENDO3c"/>
    <property type="match status" value="1"/>
</dbReference>
<evidence type="ECO:0000256" key="8">
    <source>
        <dbReference type="ARBA" id="ARBA00023295"/>
    </source>
</evidence>
<comment type="caution">
    <text evidence="11">The sequence shown here is derived from an EMBL/GenBank/DDBJ whole genome shotgun (WGS) entry which is preliminary data.</text>
</comment>
<dbReference type="SUPFAM" id="SSF48150">
    <property type="entry name" value="DNA-glycosylase"/>
    <property type="match status" value="1"/>
</dbReference>
<dbReference type="GO" id="GO:0019104">
    <property type="term" value="F:DNA N-glycosylase activity"/>
    <property type="evidence" value="ECO:0007669"/>
    <property type="project" value="TreeGrafter"/>
</dbReference>
<evidence type="ECO:0000256" key="7">
    <source>
        <dbReference type="ARBA" id="ARBA00023014"/>
    </source>
</evidence>
<dbReference type="SMART" id="SM00478">
    <property type="entry name" value="ENDO3c"/>
    <property type="match status" value="1"/>
</dbReference>
<dbReference type="Gene3D" id="1.10.340.30">
    <property type="entry name" value="Hypothetical protein, domain 2"/>
    <property type="match status" value="1"/>
</dbReference>
<dbReference type="Proteomes" id="UP000766904">
    <property type="component" value="Unassembled WGS sequence"/>
</dbReference>
<dbReference type="InterPro" id="IPR023170">
    <property type="entry name" value="HhH_base_excis_C"/>
</dbReference>